<dbReference type="OrthoDB" id="1467380at2"/>
<dbReference type="InterPro" id="IPR036388">
    <property type="entry name" value="WH-like_DNA-bd_sf"/>
</dbReference>
<protein>
    <submittedName>
        <fullName evidence="2">MarR family transcriptional regulator</fullName>
    </submittedName>
</protein>
<reference evidence="2 3" key="1">
    <citation type="submission" date="2019-03" db="EMBL/GenBank/DDBJ databases">
        <title>Genomic Encyclopedia of Type Strains, Phase IV (KMG-IV): sequencing the most valuable type-strain genomes for metagenomic binning, comparative biology and taxonomic classification.</title>
        <authorList>
            <person name="Goeker M."/>
        </authorList>
    </citation>
    <scope>NUCLEOTIDE SEQUENCE [LARGE SCALE GENOMIC DNA]</scope>
    <source>
        <strain evidence="2 3">DSM 24591</strain>
    </source>
</reference>
<evidence type="ECO:0000313" key="2">
    <source>
        <dbReference type="EMBL" id="TCT08547.1"/>
    </source>
</evidence>
<dbReference type="PANTHER" id="PTHR33164">
    <property type="entry name" value="TRANSCRIPTIONAL REGULATOR, MARR FAMILY"/>
    <property type="match status" value="1"/>
</dbReference>
<name>A0A4R3M9V0_9BURK</name>
<dbReference type="SUPFAM" id="SSF46785">
    <property type="entry name" value="Winged helix' DNA-binding domain"/>
    <property type="match status" value="1"/>
</dbReference>
<evidence type="ECO:0000313" key="3">
    <source>
        <dbReference type="Proteomes" id="UP000295525"/>
    </source>
</evidence>
<comment type="caution">
    <text evidence="2">The sequence shown here is derived from an EMBL/GenBank/DDBJ whole genome shotgun (WGS) entry which is preliminary data.</text>
</comment>
<dbReference type="InterPro" id="IPR039422">
    <property type="entry name" value="MarR/SlyA-like"/>
</dbReference>
<feature type="domain" description="HTH marR-type" evidence="1">
    <location>
        <begin position="8"/>
        <end position="137"/>
    </location>
</feature>
<dbReference type="RefSeq" id="WP_132581629.1">
    <property type="nucleotide sequence ID" value="NZ_SMAJ01000005.1"/>
</dbReference>
<organism evidence="2 3">
    <name type="scientific">Paralcaligenes ureilyticus</name>
    <dbReference type="NCBI Taxonomy" id="627131"/>
    <lineage>
        <taxon>Bacteria</taxon>
        <taxon>Pseudomonadati</taxon>
        <taxon>Pseudomonadota</taxon>
        <taxon>Betaproteobacteria</taxon>
        <taxon>Burkholderiales</taxon>
        <taxon>Alcaligenaceae</taxon>
        <taxon>Paralcaligenes</taxon>
    </lineage>
</organism>
<dbReference type="SMART" id="SM00347">
    <property type="entry name" value="HTH_MARR"/>
    <property type="match status" value="1"/>
</dbReference>
<gene>
    <name evidence="2" type="ORF">EDC26_10598</name>
</gene>
<dbReference type="GO" id="GO:0006950">
    <property type="term" value="P:response to stress"/>
    <property type="evidence" value="ECO:0007669"/>
    <property type="project" value="TreeGrafter"/>
</dbReference>
<dbReference type="Gene3D" id="1.10.10.10">
    <property type="entry name" value="Winged helix-like DNA-binding domain superfamily/Winged helix DNA-binding domain"/>
    <property type="match status" value="1"/>
</dbReference>
<dbReference type="PRINTS" id="PR00598">
    <property type="entry name" value="HTHMARR"/>
</dbReference>
<sequence length="151" mass="17098">MPDDDFPQIKVLQKLGRTYRALLAAFDASIGQPMPRWRVLLMLYQQGETSQKKLAEALRMDPASLTRQIKTIERLGWVERHSDARDNRLTNVVLSTAGAAVVEQTMPRRIEFIQRVLTDLSLNDLAALGAMLDRLDERLRDETGRAAHSKG</sequence>
<dbReference type="GO" id="GO:0003700">
    <property type="term" value="F:DNA-binding transcription factor activity"/>
    <property type="evidence" value="ECO:0007669"/>
    <property type="project" value="InterPro"/>
</dbReference>
<dbReference type="AlphaFoldDB" id="A0A4R3M9V0"/>
<dbReference type="Pfam" id="PF01047">
    <property type="entry name" value="MarR"/>
    <property type="match status" value="1"/>
</dbReference>
<accession>A0A4R3M9V0</accession>
<dbReference type="EMBL" id="SMAJ01000005">
    <property type="protein sequence ID" value="TCT08547.1"/>
    <property type="molecule type" value="Genomic_DNA"/>
</dbReference>
<keyword evidence="3" id="KW-1185">Reference proteome</keyword>
<dbReference type="PANTHER" id="PTHR33164:SF43">
    <property type="entry name" value="HTH-TYPE TRANSCRIPTIONAL REPRESSOR YETL"/>
    <property type="match status" value="1"/>
</dbReference>
<dbReference type="Proteomes" id="UP000295525">
    <property type="component" value="Unassembled WGS sequence"/>
</dbReference>
<evidence type="ECO:0000259" key="1">
    <source>
        <dbReference type="PROSITE" id="PS50995"/>
    </source>
</evidence>
<dbReference type="InterPro" id="IPR000835">
    <property type="entry name" value="HTH_MarR-typ"/>
</dbReference>
<dbReference type="PROSITE" id="PS50995">
    <property type="entry name" value="HTH_MARR_2"/>
    <property type="match status" value="1"/>
</dbReference>
<dbReference type="InterPro" id="IPR036390">
    <property type="entry name" value="WH_DNA-bd_sf"/>
</dbReference>
<proteinExistence type="predicted"/>